<comment type="caution">
    <text evidence="1">The sequence shown here is derived from an EMBL/GenBank/DDBJ whole genome shotgun (WGS) entry which is preliminary data.</text>
</comment>
<name>A0A9W6K1Q3_9HYPH</name>
<dbReference type="EMBL" id="BSFM01000020">
    <property type="protein sequence ID" value="GLK86384.1"/>
    <property type="molecule type" value="Genomic_DNA"/>
</dbReference>
<reference evidence="1" key="1">
    <citation type="journal article" date="2014" name="Int. J. Syst. Evol. Microbiol.">
        <title>Complete genome sequence of Corynebacterium casei LMG S-19264T (=DSM 44701T), isolated from a smear-ripened cheese.</title>
        <authorList>
            <consortium name="US DOE Joint Genome Institute (JGI-PGF)"/>
            <person name="Walter F."/>
            <person name="Albersmeier A."/>
            <person name="Kalinowski J."/>
            <person name="Ruckert C."/>
        </authorList>
    </citation>
    <scope>NUCLEOTIDE SEQUENCE</scope>
    <source>
        <strain evidence="1">VKM B-2789</strain>
    </source>
</reference>
<reference evidence="1" key="2">
    <citation type="submission" date="2023-01" db="EMBL/GenBank/DDBJ databases">
        <authorList>
            <person name="Sun Q."/>
            <person name="Evtushenko L."/>
        </authorList>
    </citation>
    <scope>NUCLEOTIDE SEQUENCE</scope>
    <source>
        <strain evidence="1">VKM B-2789</strain>
    </source>
</reference>
<evidence type="ECO:0000313" key="2">
    <source>
        <dbReference type="Proteomes" id="UP001143330"/>
    </source>
</evidence>
<gene>
    <name evidence="1" type="ORF">GCM10017653_44540</name>
</gene>
<keyword evidence="2" id="KW-1185">Reference proteome</keyword>
<protein>
    <submittedName>
        <fullName evidence="1">Uncharacterized protein</fullName>
    </submittedName>
</protein>
<accession>A0A9W6K1Q3</accession>
<dbReference type="Proteomes" id="UP001143330">
    <property type="component" value="Unassembled WGS sequence"/>
</dbReference>
<dbReference type="AlphaFoldDB" id="A0A9W6K1Q3"/>
<sequence length="68" mass="7566">MIFLETAAVREGSQDPTLCSDLKASGQGKHLAHMDPHCAGLRDDHRENDHIEALLQFKVVLIENTLNN</sequence>
<proteinExistence type="predicted"/>
<organism evidence="1 2">
    <name type="scientific">Ancylobacter defluvii</name>
    <dbReference type="NCBI Taxonomy" id="1282440"/>
    <lineage>
        <taxon>Bacteria</taxon>
        <taxon>Pseudomonadati</taxon>
        <taxon>Pseudomonadota</taxon>
        <taxon>Alphaproteobacteria</taxon>
        <taxon>Hyphomicrobiales</taxon>
        <taxon>Xanthobacteraceae</taxon>
        <taxon>Ancylobacter</taxon>
    </lineage>
</organism>
<evidence type="ECO:0000313" key="1">
    <source>
        <dbReference type="EMBL" id="GLK86384.1"/>
    </source>
</evidence>